<sequence length="82" mass="8995">MEIVLPSGRFASFREPTWGDMIFAYSSNGPEMMARLAAACCEIDGAHISLKDVRPMPIADFMPILNILTEFMPKDTGSRGVA</sequence>
<reference evidence="1 2" key="1">
    <citation type="submission" date="2019-08" db="EMBL/GenBank/DDBJ databases">
        <title>Paraburkholderia simonii sp. nov. and P. youngii sp. nov. Brazilian and Mexican Mimosa-associated rhizobia.</title>
        <authorList>
            <person name="Mavima L."/>
            <person name="Beukes C.W."/>
            <person name="Palmer M."/>
            <person name="De Meyer S.E."/>
            <person name="James E.K."/>
            <person name="Maluk M."/>
            <person name="Avontuur J.R."/>
            <person name="Chan W.Y."/>
            <person name="Venter S.N."/>
            <person name="Steenkamp E.T."/>
        </authorList>
    </citation>
    <scope>NUCLEOTIDE SEQUENCE [LARGE SCALE GENOMIC DNA]</scope>
    <source>
        <strain evidence="1 2">JPY454</strain>
    </source>
</reference>
<comment type="caution">
    <text evidence="1">The sequence shown here is derived from an EMBL/GenBank/DDBJ whole genome shotgun (WGS) entry which is preliminary data.</text>
</comment>
<dbReference type="EMBL" id="VOMC01000023">
    <property type="protein sequence ID" value="NVI06367.1"/>
    <property type="molecule type" value="Genomic_DNA"/>
</dbReference>
<keyword evidence="2" id="KW-1185">Reference proteome</keyword>
<organism evidence="1 2">
    <name type="scientific">Paraburkholderia youngii</name>
    <dbReference type="NCBI Taxonomy" id="2782701"/>
    <lineage>
        <taxon>Bacteria</taxon>
        <taxon>Pseudomonadati</taxon>
        <taxon>Pseudomonadota</taxon>
        <taxon>Betaproteobacteria</taxon>
        <taxon>Burkholderiales</taxon>
        <taxon>Burkholderiaceae</taxon>
        <taxon>Paraburkholderia</taxon>
    </lineage>
</organism>
<evidence type="ECO:0000313" key="2">
    <source>
        <dbReference type="Proteomes" id="UP000821598"/>
    </source>
</evidence>
<accession>A0ABX2NPJ4</accession>
<protein>
    <submittedName>
        <fullName evidence="1">Phage tail assembly protein</fullName>
    </submittedName>
</protein>
<dbReference type="RefSeq" id="WP_176367828.1">
    <property type="nucleotide sequence ID" value="NZ_VOMC01000023.1"/>
</dbReference>
<evidence type="ECO:0000313" key="1">
    <source>
        <dbReference type="EMBL" id="NVI06367.1"/>
    </source>
</evidence>
<dbReference type="Proteomes" id="UP000821598">
    <property type="component" value="Unassembled WGS sequence"/>
</dbReference>
<proteinExistence type="predicted"/>
<gene>
    <name evidence="1" type="ORF">FSB64_21870</name>
</gene>
<name>A0ABX2NPJ4_9BURK</name>